<protein>
    <submittedName>
        <fullName evidence="1">CRISPR system Cascade subunit CasA</fullName>
    </submittedName>
</protein>
<evidence type="ECO:0000313" key="2">
    <source>
        <dbReference type="Proteomes" id="UP001155040"/>
    </source>
</evidence>
<gene>
    <name evidence="1" type="ORF">GGQ01_003122</name>
</gene>
<dbReference type="RefSeq" id="WP_259091287.1">
    <property type="nucleotide sequence ID" value="NZ_JANUBF010000034.1"/>
</dbReference>
<dbReference type="Proteomes" id="UP001155040">
    <property type="component" value="Unassembled WGS sequence"/>
</dbReference>
<accession>A0A9X2UP01</accession>
<proteinExistence type="predicted"/>
<sequence>MNLLDDPVLTVRGPEGRQKRSLPQIFAMLFEDEVESFTRLQAHQRQAWHSFLAQLGAIAAEGHLMPGGVGEWREALLDLAPRHSWAMHNEDLGQPAFMQPPVPEDSIADWDVRAPNMSDVPVISQNHAIKARRSADYELEDWTYLLVNQALTGYYEGNYRYGAVRMQSNTASRPFMGTTPSLRWGQHIESDIKRLVGWEPDVGFEYQREVTPLLWTLPPAEGKSDAIDVARLHPLFIDCAKRFRFDGHRMRHTSNRARRVTGAGDGLTGDPWTPVQGDQALNPRERHFGYRQLQKILFGSEYQLPFLTSDDHQEGYLVFQTVSGKKGKRFQYLRRTIPCPYPSDEVFGPDTPVAEEAKARVERAETVASRMMAAAGALFDDKEAVEDIGDQVHGRADDRFFDRLFEAAELEDTGELREFWDRVLLEAAEDIYERLKPRATSGDEKSRWERLAEAEDIFLSIRSDLCR</sequence>
<organism evidence="1 2">
    <name type="scientific">Salinibacter ruber</name>
    <dbReference type="NCBI Taxonomy" id="146919"/>
    <lineage>
        <taxon>Bacteria</taxon>
        <taxon>Pseudomonadati</taxon>
        <taxon>Rhodothermota</taxon>
        <taxon>Rhodothermia</taxon>
        <taxon>Rhodothermales</taxon>
        <taxon>Salinibacteraceae</taxon>
        <taxon>Salinibacter</taxon>
    </lineage>
</organism>
<name>A0A9X2UP01_9BACT</name>
<comment type="caution">
    <text evidence="1">The sequence shown here is derived from an EMBL/GenBank/DDBJ whole genome shotgun (WGS) entry which is preliminary data.</text>
</comment>
<dbReference type="EMBL" id="JANUBF010000034">
    <property type="protein sequence ID" value="MCS4038033.1"/>
    <property type="molecule type" value="Genomic_DNA"/>
</dbReference>
<reference evidence="1" key="1">
    <citation type="submission" date="2022-08" db="EMBL/GenBank/DDBJ databases">
        <title>Genomic Encyclopedia of Type Strains, Phase V (KMG-V): Genome sequencing to study the core and pangenomes of soil and plant-associated prokaryotes.</title>
        <authorList>
            <person name="Whitman W."/>
        </authorList>
    </citation>
    <scope>NUCLEOTIDE SEQUENCE</scope>
    <source>
        <strain evidence="1">SP3012</strain>
    </source>
</reference>
<evidence type="ECO:0000313" key="1">
    <source>
        <dbReference type="EMBL" id="MCS4038033.1"/>
    </source>
</evidence>
<dbReference type="AlphaFoldDB" id="A0A9X2UP01"/>